<dbReference type="GO" id="GO:0016887">
    <property type="term" value="F:ATP hydrolysis activity"/>
    <property type="evidence" value="ECO:0007669"/>
    <property type="project" value="InterPro"/>
</dbReference>
<dbReference type="InterPro" id="IPR013563">
    <property type="entry name" value="Oligopep_ABC_C"/>
</dbReference>
<keyword evidence="3" id="KW-0067">ATP-binding</keyword>
<feature type="domain" description="ABC transporter" evidence="4">
    <location>
        <begin position="19"/>
        <end position="270"/>
    </location>
</feature>
<evidence type="ECO:0000313" key="5">
    <source>
        <dbReference type="EMBL" id="SVB83848.1"/>
    </source>
</evidence>
<dbReference type="PROSITE" id="PS50893">
    <property type="entry name" value="ABC_TRANSPORTER_2"/>
    <property type="match status" value="1"/>
</dbReference>
<dbReference type="FunFam" id="3.40.50.300:FF:000016">
    <property type="entry name" value="Oligopeptide ABC transporter ATP-binding component"/>
    <property type="match status" value="1"/>
</dbReference>
<dbReference type="SUPFAM" id="SSF52540">
    <property type="entry name" value="P-loop containing nucleoside triphosphate hydrolases"/>
    <property type="match status" value="1"/>
</dbReference>
<dbReference type="GO" id="GO:0005524">
    <property type="term" value="F:ATP binding"/>
    <property type="evidence" value="ECO:0007669"/>
    <property type="project" value="UniProtKB-KW"/>
</dbReference>
<dbReference type="InterPro" id="IPR003593">
    <property type="entry name" value="AAA+_ATPase"/>
</dbReference>
<dbReference type="Pfam" id="PF00005">
    <property type="entry name" value="ABC_tran"/>
    <property type="match status" value="1"/>
</dbReference>
<keyword evidence="1" id="KW-0813">Transport</keyword>
<dbReference type="PANTHER" id="PTHR43067">
    <property type="entry name" value="OLIGOPEPTIDE/DIPEPTIDE ABC TRANSPORTER, ATPASE SUBUNIT"/>
    <property type="match status" value="1"/>
</dbReference>
<keyword evidence="2" id="KW-0547">Nucleotide-binding</keyword>
<accession>A0A382H962</accession>
<evidence type="ECO:0000256" key="1">
    <source>
        <dbReference type="ARBA" id="ARBA00022448"/>
    </source>
</evidence>
<dbReference type="SMART" id="SM00382">
    <property type="entry name" value="AAA"/>
    <property type="match status" value="1"/>
</dbReference>
<dbReference type="Pfam" id="PF08352">
    <property type="entry name" value="oligo_HPY"/>
    <property type="match status" value="1"/>
</dbReference>
<evidence type="ECO:0000256" key="2">
    <source>
        <dbReference type="ARBA" id="ARBA00022741"/>
    </source>
</evidence>
<sequence length="338" mass="36409">MLETEQAGTETSVTADDVLVVEDLRVYYDTLQGAVKAVDGVSFTLRQGQRLALVGESGSGKSTLATALMGMTKAPGRVHGGRAYLTDRDLLAMNRSEMRMTRLSDIALVPQAALNSLNPVIRVERQIIDGIIDHAEDEKPTKEDLNDRVQELLRTVGLTSSVARMFPHELSGGMKQRVAMAIATSLSPKLIIADEPTSALDVVVQRQIMETLGQLQKGLSASVILIGHDMGLVAQFADTIGIMYAGKLVELGPVEAIFENPQHPYTQALIQSLPSFSHRLQSSGIPGMPPTLANLPAGCSFNPRCAFVMDTCRVNEPVLRNVGSGQSASCHLFEGDKE</sequence>
<dbReference type="AlphaFoldDB" id="A0A382H962"/>
<dbReference type="GO" id="GO:0015833">
    <property type="term" value="P:peptide transport"/>
    <property type="evidence" value="ECO:0007669"/>
    <property type="project" value="InterPro"/>
</dbReference>
<dbReference type="Gene3D" id="3.40.50.300">
    <property type="entry name" value="P-loop containing nucleotide triphosphate hydrolases"/>
    <property type="match status" value="1"/>
</dbReference>
<dbReference type="PANTHER" id="PTHR43067:SF3">
    <property type="entry name" value="MALTOSE ABC TRANSPORTER, ATP-BINDING PROTEIN"/>
    <property type="match status" value="1"/>
</dbReference>
<dbReference type="InterPro" id="IPR017871">
    <property type="entry name" value="ABC_transporter-like_CS"/>
</dbReference>
<reference evidence="5" key="1">
    <citation type="submission" date="2018-05" db="EMBL/GenBank/DDBJ databases">
        <authorList>
            <person name="Lanie J.A."/>
            <person name="Ng W.-L."/>
            <person name="Kazmierczak K.M."/>
            <person name="Andrzejewski T.M."/>
            <person name="Davidsen T.M."/>
            <person name="Wayne K.J."/>
            <person name="Tettelin H."/>
            <person name="Glass J.I."/>
            <person name="Rusch D."/>
            <person name="Podicherti R."/>
            <person name="Tsui H.-C.T."/>
            <person name="Winkler M.E."/>
        </authorList>
    </citation>
    <scope>NUCLEOTIDE SEQUENCE</scope>
</reference>
<name>A0A382H962_9ZZZZ</name>
<dbReference type="PROSITE" id="PS00211">
    <property type="entry name" value="ABC_TRANSPORTER_1"/>
    <property type="match status" value="1"/>
</dbReference>
<dbReference type="InterPro" id="IPR027417">
    <property type="entry name" value="P-loop_NTPase"/>
</dbReference>
<organism evidence="5">
    <name type="scientific">marine metagenome</name>
    <dbReference type="NCBI Taxonomy" id="408172"/>
    <lineage>
        <taxon>unclassified sequences</taxon>
        <taxon>metagenomes</taxon>
        <taxon>ecological metagenomes</taxon>
    </lineage>
</organism>
<dbReference type="CDD" id="cd03257">
    <property type="entry name" value="ABC_NikE_OppD_transporters"/>
    <property type="match status" value="1"/>
</dbReference>
<dbReference type="InterPro" id="IPR003439">
    <property type="entry name" value="ABC_transporter-like_ATP-bd"/>
</dbReference>
<proteinExistence type="predicted"/>
<evidence type="ECO:0000259" key="4">
    <source>
        <dbReference type="PROSITE" id="PS50893"/>
    </source>
</evidence>
<gene>
    <name evidence="5" type="ORF">METZ01_LOCUS236702</name>
</gene>
<dbReference type="NCBIfam" id="TIGR01727">
    <property type="entry name" value="oligo_HPY"/>
    <property type="match status" value="1"/>
</dbReference>
<evidence type="ECO:0000256" key="3">
    <source>
        <dbReference type="ARBA" id="ARBA00022840"/>
    </source>
</evidence>
<protein>
    <recommendedName>
        <fullName evidence="4">ABC transporter domain-containing protein</fullName>
    </recommendedName>
</protein>
<dbReference type="EMBL" id="UINC01059914">
    <property type="protein sequence ID" value="SVB83848.1"/>
    <property type="molecule type" value="Genomic_DNA"/>
</dbReference>